<organism evidence="1 2">
    <name type="scientific">Amycolatopsis taiwanensis</name>
    <dbReference type="NCBI Taxonomy" id="342230"/>
    <lineage>
        <taxon>Bacteria</taxon>
        <taxon>Bacillati</taxon>
        <taxon>Actinomycetota</taxon>
        <taxon>Actinomycetes</taxon>
        <taxon>Pseudonocardiales</taxon>
        <taxon>Pseudonocardiaceae</taxon>
        <taxon>Amycolatopsis</taxon>
    </lineage>
</organism>
<keyword evidence="2" id="KW-1185">Reference proteome</keyword>
<accession>A0A9W6VL89</accession>
<evidence type="ECO:0000313" key="1">
    <source>
        <dbReference type="EMBL" id="GLY70281.1"/>
    </source>
</evidence>
<dbReference type="AlphaFoldDB" id="A0A9W6VL89"/>
<evidence type="ECO:0000313" key="2">
    <source>
        <dbReference type="Proteomes" id="UP001165136"/>
    </source>
</evidence>
<dbReference type="EMBL" id="BSTI01000021">
    <property type="protein sequence ID" value="GLY70281.1"/>
    <property type="molecule type" value="Genomic_DNA"/>
</dbReference>
<sequence length="135" mass="15362">MFGAMTGSLTWIFTHTEFGVVDMDEVRGEAERALRSWQTAVLDEGVLPFLRWLINEGLDEDRLTSERPTVERQAEISELPWNTVTLADAPGLNWTRMYAFVPTSSTERFDEIVRQIPVGAILGGGWREVRLYEGE</sequence>
<comment type="caution">
    <text evidence="1">The sequence shown here is derived from an EMBL/GenBank/DDBJ whole genome shotgun (WGS) entry which is preliminary data.</text>
</comment>
<reference evidence="1" key="1">
    <citation type="submission" date="2023-03" db="EMBL/GenBank/DDBJ databases">
        <title>Amycolatopsis taiwanensis NBRC 103393.</title>
        <authorList>
            <person name="Ichikawa N."/>
            <person name="Sato H."/>
            <person name="Tonouchi N."/>
        </authorList>
    </citation>
    <scope>NUCLEOTIDE SEQUENCE</scope>
    <source>
        <strain evidence="1">NBRC 103393</strain>
    </source>
</reference>
<proteinExistence type="predicted"/>
<protein>
    <submittedName>
        <fullName evidence="1">Uncharacterized protein</fullName>
    </submittedName>
</protein>
<name>A0A9W6VL89_9PSEU</name>
<gene>
    <name evidence="1" type="ORF">Atai01_69000</name>
</gene>
<dbReference type="Proteomes" id="UP001165136">
    <property type="component" value="Unassembled WGS sequence"/>
</dbReference>